<dbReference type="InterPro" id="IPR015109">
    <property type="entry name" value="Restrct_endonuc_II_EcoRII_C"/>
</dbReference>
<dbReference type="Gene3D" id="3.40.91.80">
    <property type="match status" value="1"/>
</dbReference>
<dbReference type="GO" id="GO:0009036">
    <property type="term" value="F:type II site-specific deoxyribonuclease activity"/>
    <property type="evidence" value="ECO:0007669"/>
    <property type="project" value="InterPro"/>
</dbReference>
<proteinExistence type="predicted"/>
<sequence length="75" mass="8544">MWRQVTEEAERISLKHLLTLQEGVSENQFRQMTDAGVQLVVPRGLTDSYPKSVQPHLVTLESFMGDLRALMVDSE</sequence>
<dbReference type="InterPro" id="IPR038365">
    <property type="entry name" value="EcoRII_C_sf"/>
</dbReference>
<dbReference type="SUPFAM" id="SSF52980">
    <property type="entry name" value="Restriction endonuclease-like"/>
    <property type="match status" value="1"/>
</dbReference>
<reference evidence="2" key="1">
    <citation type="journal article" date="2014" name="Front. Microbiol.">
        <title>High frequency of phylogenetically diverse reductive dehalogenase-homologous genes in deep subseafloor sedimentary metagenomes.</title>
        <authorList>
            <person name="Kawai M."/>
            <person name="Futagami T."/>
            <person name="Toyoda A."/>
            <person name="Takaki Y."/>
            <person name="Nishi S."/>
            <person name="Hori S."/>
            <person name="Arai W."/>
            <person name="Tsubouchi T."/>
            <person name="Morono Y."/>
            <person name="Uchiyama I."/>
            <person name="Ito T."/>
            <person name="Fujiyama A."/>
            <person name="Inagaki F."/>
            <person name="Takami H."/>
        </authorList>
    </citation>
    <scope>NUCLEOTIDE SEQUENCE</scope>
    <source>
        <strain evidence="2">Expedition CK06-06</strain>
    </source>
</reference>
<dbReference type="Pfam" id="PF09019">
    <property type="entry name" value="EcoRII-C"/>
    <property type="match status" value="1"/>
</dbReference>
<gene>
    <name evidence="2" type="ORF">S01H4_53472</name>
</gene>
<dbReference type="EMBL" id="BART01030670">
    <property type="protein sequence ID" value="GAH18266.1"/>
    <property type="molecule type" value="Genomic_DNA"/>
</dbReference>
<comment type="caution">
    <text evidence="2">The sequence shown here is derived from an EMBL/GenBank/DDBJ whole genome shotgun (WGS) entry which is preliminary data.</text>
</comment>
<feature type="domain" description="Restriction endonuclease type II EcoRII C-terminal" evidence="1">
    <location>
        <begin position="2"/>
        <end position="64"/>
    </location>
</feature>
<dbReference type="GO" id="GO:0003677">
    <property type="term" value="F:DNA binding"/>
    <property type="evidence" value="ECO:0007669"/>
    <property type="project" value="InterPro"/>
</dbReference>
<protein>
    <recommendedName>
        <fullName evidence="1">Restriction endonuclease type II EcoRII C-terminal domain-containing protein</fullName>
    </recommendedName>
</protein>
<dbReference type="GO" id="GO:0009307">
    <property type="term" value="P:DNA restriction-modification system"/>
    <property type="evidence" value="ECO:0007669"/>
    <property type="project" value="InterPro"/>
</dbReference>
<name>X1DBV9_9ZZZZ</name>
<evidence type="ECO:0000313" key="2">
    <source>
        <dbReference type="EMBL" id="GAH18266.1"/>
    </source>
</evidence>
<evidence type="ECO:0000259" key="1">
    <source>
        <dbReference type="Pfam" id="PF09019"/>
    </source>
</evidence>
<organism evidence="2">
    <name type="scientific">marine sediment metagenome</name>
    <dbReference type="NCBI Taxonomy" id="412755"/>
    <lineage>
        <taxon>unclassified sequences</taxon>
        <taxon>metagenomes</taxon>
        <taxon>ecological metagenomes</taxon>
    </lineage>
</organism>
<dbReference type="InterPro" id="IPR011335">
    <property type="entry name" value="Restrct_endonuc-II-like"/>
</dbReference>
<dbReference type="AlphaFoldDB" id="X1DBV9"/>
<accession>X1DBV9</accession>